<evidence type="ECO:0000256" key="6">
    <source>
        <dbReference type="ARBA" id="ARBA00047334"/>
    </source>
</evidence>
<dbReference type="EC" id="2.5.1.3" evidence="9"/>
<dbReference type="GO" id="GO:0004789">
    <property type="term" value="F:thiamine-phosphate diphosphorylase activity"/>
    <property type="evidence" value="ECO:0007669"/>
    <property type="project" value="UniProtKB-UniRule"/>
</dbReference>
<sequence length="216" mass="22853">MDNLTWKNKLAVYLVIGIEEIGGRSALETVRLAIAGGATAVQLREKHAPLQHVLETGKKMRELCREHGVPFIVNDRVDVAMLLDADGIHVGQDDLPASEVRKLTKERMFIGVSASSVEEAHWALAQGADYLGVGAIYATGSKSDAGDPVTPALIGEIRTFSDIPIVGIGGITSDNCSEVMKQGADGVAVISAIVGQPEPKQAAAHLHEIIATCIVK</sequence>
<name>A0A0D1UT90_ANEMI</name>
<comment type="catalytic activity">
    <reaction evidence="7 9 10">
        <text>2-(2-carboxy-4-methylthiazol-5-yl)ethyl phosphate + 4-amino-2-methyl-5-(diphosphooxymethyl)pyrimidine + 2 H(+) = thiamine phosphate + CO2 + diphosphate</text>
        <dbReference type="Rhea" id="RHEA:47848"/>
        <dbReference type="ChEBI" id="CHEBI:15378"/>
        <dbReference type="ChEBI" id="CHEBI:16526"/>
        <dbReference type="ChEBI" id="CHEBI:33019"/>
        <dbReference type="ChEBI" id="CHEBI:37575"/>
        <dbReference type="ChEBI" id="CHEBI:57841"/>
        <dbReference type="ChEBI" id="CHEBI:62890"/>
        <dbReference type="EC" id="2.5.1.3"/>
    </reaction>
</comment>
<evidence type="ECO:0000313" key="15">
    <source>
        <dbReference type="Proteomes" id="UP000037269"/>
    </source>
</evidence>
<feature type="binding site" evidence="9">
    <location>
        <position position="113"/>
    </location>
    <ligand>
        <name>4-amino-2-methyl-5-(diphosphooxymethyl)pyrimidine</name>
        <dbReference type="ChEBI" id="CHEBI:57841"/>
    </ligand>
</feature>
<dbReference type="GO" id="GO:0005737">
    <property type="term" value="C:cytoplasm"/>
    <property type="evidence" value="ECO:0007669"/>
    <property type="project" value="TreeGrafter"/>
</dbReference>
<proteinExistence type="inferred from homology"/>
<evidence type="ECO:0000256" key="7">
    <source>
        <dbReference type="ARBA" id="ARBA00047851"/>
    </source>
</evidence>
<evidence type="ECO:0000256" key="8">
    <source>
        <dbReference type="ARBA" id="ARBA00047883"/>
    </source>
</evidence>
<feature type="binding site" evidence="9">
    <location>
        <position position="142"/>
    </location>
    <ligand>
        <name>4-amino-2-methyl-5-(diphosphooxymethyl)pyrimidine</name>
        <dbReference type="ChEBI" id="CHEBI:57841"/>
    </ligand>
</feature>
<evidence type="ECO:0000256" key="3">
    <source>
        <dbReference type="ARBA" id="ARBA00022723"/>
    </source>
</evidence>
<comment type="cofactor">
    <cofactor evidence="9">
        <name>Mg(2+)</name>
        <dbReference type="ChEBI" id="CHEBI:18420"/>
    </cofactor>
    <text evidence="9">Binds 1 Mg(2+) ion per subunit.</text>
</comment>
<dbReference type="Gene3D" id="3.20.20.70">
    <property type="entry name" value="Aldolase class I"/>
    <property type="match status" value="1"/>
</dbReference>
<gene>
    <name evidence="9" type="primary">thiE</name>
    <name evidence="13" type="ORF">AF333_12695</name>
    <name evidence="14" type="ORF">SAMN04487909_107114</name>
</gene>
<feature type="binding site" evidence="9">
    <location>
        <position position="94"/>
    </location>
    <ligand>
        <name>Mg(2+)</name>
        <dbReference type="ChEBI" id="CHEBI:18420"/>
    </ligand>
</feature>
<dbReference type="PANTHER" id="PTHR20857:SF15">
    <property type="entry name" value="THIAMINE-PHOSPHATE SYNTHASE"/>
    <property type="match status" value="1"/>
</dbReference>
<dbReference type="PANTHER" id="PTHR20857">
    <property type="entry name" value="THIAMINE-PHOSPHATE PYROPHOSPHORYLASE"/>
    <property type="match status" value="1"/>
</dbReference>
<evidence type="ECO:0000256" key="9">
    <source>
        <dbReference type="HAMAP-Rule" id="MF_00097"/>
    </source>
</evidence>
<keyword evidence="4 9" id="KW-0460">Magnesium</keyword>
<dbReference type="GO" id="GO:0000287">
    <property type="term" value="F:magnesium ion binding"/>
    <property type="evidence" value="ECO:0007669"/>
    <property type="project" value="UniProtKB-UniRule"/>
</dbReference>
<dbReference type="FunFam" id="3.20.20.70:FF:000096">
    <property type="entry name" value="Thiamine-phosphate synthase"/>
    <property type="match status" value="1"/>
</dbReference>
<evidence type="ECO:0000259" key="12">
    <source>
        <dbReference type="Pfam" id="PF02581"/>
    </source>
</evidence>
<dbReference type="InterPro" id="IPR022998">
    <property type="entry name" value="ThiamineP_synth_TenI"/>
</dbReference>
<dbReference type="GO" id="GO:0009228">
    <property type="term" value="P:thiamine biosynthetic process"/>
    <property type="evidence" value="ECO:0007669"/>
    <property type="project" value="UniProtKB-KW"/>
</dbReference>
<protein>
    <recommendedName>
        <fullName evidence="9">Thiamine-phosphate synthase</fullName>
        <shortName evidence="9">TP synthase</shortName>
        <shortName evidence="9">TPS</shortName>
        <ecNumber evidence="9">2.5.1.3</ecNumber>
    </recommendedName>
    <alternativeName>
        <fullName evidence="9">Thiamine-phosphate pyrophosphorylase</fullName>
        <shortName evidence="9">TMP pyrophosphorylase</shortName>
        <shortName evidence="9">TMP-PPase</shortName>
    </alternativeName>
</protein>
<keyword evidence="2 9" id="KW-0808">Transferase</keyword>
<dbReference type="PATRIC" id="fig|47500.8.peg.4638"/>
<dbReference type="InterPro" id="IPR036206">
    <property type="entry name" value="ThiamineP_synth_sf"/>
</dbReference>
<comment type="function">
    <text evidence="9">Condenses 4-methyl-5-(beta-hydroxyethyl)thiazole monophosphate (THZ-P) and 2-methyl-4-amino-5-hydroxymethyl pyrimidine pyrophosphate (HMP-PP) to form thiamine monophosphate (TMP).</text>
</comment>
<evidence type="ECO:0000256" key="11">
    <source>
        <dbReference type="RuleBase" id="RU004253"/>
    </source>
</evidence>
<feature type="domain" description="Thiamine phosphate synthase/TenI" evidence="12">
    <location>
        <begin position="12"/>
        <end position="193"/>
    </location>
</feature>
<evidence type="ECO:0000256" key="10">
    <source>
        <dbReference type="RuleBase" id="RU003826"/>
    </source>
</evidence>
<dbReference type="STRING" id="47500.AF333_12695"/>
<evidence type="ECO:0000256" key="1">
    <source>
        <dbReference type="ARBA" id="ARBA00005165"/>
    </source>
</evidence>
<evidence type="ECO:0000313" key="13">
    <source>
        <dbReference type="EMBL" id="KON96213.1"/>
    </source>
</evidence>
<dbReference type="CDD" id="cd00564">
    <property type="entry name" value="TMP_TenI"/>
    <property type="match status" value="1"/>
</dbReference>
<dbReference type="OrthoDB" id="9812206at2"/>
<dbReference type="EMBL" id="FNED01000007">
    <property type="protein sequence ID" value="SDI75630.1"/>
    <property type="molecule type" value="Genomic_DNA"/>
</dbReference>
<feature type="binding site" evidence="9">
    <location>
        <position position="74"/>
    </location>
    <ligand>
        <name>4-amino-2-methyl-5-(diphosphooxymethyl)pyrimidine</name>
        <dbReference type="ChEBI" id="CHEBI:57841"/>
    </ligand>
</feature>
<organism evidence="13 15">
    <name type="scientific">Aneurinibacillus migulanus</name>
    <name type="common">Bacillus migulanus</name>
    <dbReference type="NCBI Taxonomy" id="47500"/>
    <lineage>
        <taxon>Bacteria</taxon>
        <taxon>Bacillati</taxon>
        <taxon>Bacillota</taxon>
        <taxon>Bacilli</taxon>
        <taxon>Bacillales</taxon>
        <taxon>Paenibacillaceae</taxon>
        <taxon>Aneurinibacillus group</taxon>
        <taxon>Aneurinibacillus</taxon>
    </lineage>
</organism>
<reference evidence="14 16" key="2">
    <citation type="submission" date="2016-10" db="EMBL/GenBank/DDBJ databases">
        <authorList>
            <person name="de Groot N.N."/>
        </authorList>
    </citation>
    <scope>NUCLEOTIDE SEQUENCE [LARGE SCALE GENOMIC DNA]</scope>
    <source>
        <strain evidence="14 16">DSM 2895</strain>
    </source>
</reference>
<keyword evidence="5 9" id="KW-0784">Thiamine biosynthesis</keyword>
<feature type="binding site" evidence="9">
    <location>
        <begin position="139"/>
        <end position="141"/>
    </location>
    <ligand>
        <name>2-[(2R,5Z)-2-carboxy-4-methylthiazol-5(2H)-ylidene]ethyl phosphate</name>
        <dbReference type="ChEBI" id="CHEBI:62899"/>
    </ligand>
</feature>
<dbReference type="Proteomes" id="UP000037269">
    <property type="component" value="Unassembled WGS sequence"/>
</dbReference>
<dbReference type="SUPFAM" id="SSF51391">
    <property type="entry name" value="Thiamin phosphate synthase"/>
    <property type="match status" value="1"/>
</dbReference>
<dbReference type="InterPro" id="IPR013785">
    <property type="entry name" value="Aldolase_TIM"/>
</dbReference>
<dbReference type="RefSeq" id="WP_043068939.1">
    <property type="nucleotide sequence ID" value="NZ_BJOA01000056.1"/>
</dbReference>
<reference evidence="13 15" key="1">
    <citation type="submission" date="2015-07" db="EMBL/GenBank/DDBJ databases">
        <title>Fjat-14205 dsm 2895.</title>
        <authorList>
            <person name="Liu B."/>
            <person name="Wang J."/>
            <person name="Zhu Y."/>
            <person name="Liu G."/>
            <person name="Chen Q."/>
            <person name="Chen Z."/>
            <person name="Lan J."/>
            <person name="Che J."/>
            <person name="Ge C."/>
            <person name="Shi H."/>
            <person name="Pan Z."/>
            <person name="Liu X."/>
        </authorList>
    </citation>
    <scope>NUCLEOTIDE SEQUENCE [LARGE SCALE GENOMIC DNA]</scope>
    <source>
        <strain evidence="13 15">DSM 2895</strain>
    </source>
</reference>
<evidence type="ECO:0000256" key="2">
    <source>
        <dbReference type="ARBA" id="ARBA00022679"/>
    </source>
</evidence>
<comment type="catalytic activity">
    <reaction evidence="6 9 10">
        <text>4-methyl-5-(2-phosphooxyethyl)-thiazole + 4-amino-2-methyl-5-(diphosphooxymethyl)pyrimidine + H(+) = thiamine phosphate + diphosphate</text>
        <dbReference type="Rhea" id="RHEA:22328"/>
        <dbReference type="ChEBI" id="CHEBI:15378"/>
        <dbReference type="ChEBI" id="CHEBI:33019"/>
        <dbReference type="ChEBI" id="CHEBI:37575"/>
        <dbReference type="ChEBI" id="CHEBI:57841"/>
        <dbReference type="ChEBI" id="CHEBI:58296"/>
        <dbReference type="EC" id="2.5.1.3"/>
    </reaction>
</comment>
<evidence type="ECO:0000313" key="16">
    <source>
        <dbReference type="Proteomes" id="UP000182836"/>
    </source>
</evidence>
<evidence type="ECO:0000256" key="4">
    <source>
        <dbReference type="ARBA" id="ARBA00022842"/>
    </source>
</evidence>
<comment type="similarity">
    <text evidence="9 10">Belongs to the thiamine-phosphate synthase family.</text>
</comment>
<comment type="catalytic activity">
    <reaction evidence="8 9 10">
        <text>2-[(2R,5Z)-2-carboxy-4-methylthiazol-5(2H)-ylidene]ethyl phosphate + 4-amino-2-methyl-5-(diphosphooxymethyl)pyrimidine + 2 H(+) = thiamine phosphate + CO2 + diphosphate</text>
        <dbReference type="Rhea" id="RHEA:47844"/>
        <dbReference type="ChEBI" id="CHEBI:15378"/>
        <dbReference type="ChEBI" id="CHEBI:16526"/>
        <dbReference type="ChEBI" id="CHEBI:33019"/>
        <dbReference type="ChEBI" id="CHEBI:37575"/>
        <dbReference type="ChEBI" id="CHEBI:57841"/>
        <dbReference type="ChEBI" id="CHEBI:62899"/>
        <dbReference type="EC" id="2.5.1.3"/>
    </reaction>
</comment>
<feature type="binding site" evidence="9">
    <location>
        <position position="75"/>
    </location>
    <ligand>
        <name>Mg(2+)</name>
        <dbReference type="ChEBI" id="CHEBI:18420"/>
    </ligand>
</feature>
<dbReference type="AlphaFoldDB" id="A0A0D1UT90"/>
<dbReference type="InterPro" id="IPR034291">
    <property type="entry name" value="TMP_synthase"/>
</dbReference>
<dbReference type="Pfam" id="PF02581">
    <property type="entry name" value="TMP-TENI"/>
    <property type="match status" value="1"/>
</dbReference>
<accession>A0A0D1UT90</accession>
<dbReference type="GeneID" id="42306031"/>
<dbReference type="HAMAP" id="MF_00097">
    <property type="entry name" value="TMP_synthase"/>
    <property type="match status" value="1"/>
</dbReference>
<dbReference type="GO" id="GO:0009229">
    <property type="term" value="P:thiamine diphosphate biosynthetic process"/>
    <property type="evidence" value="ECO:0007669"/>
    <property type="project" value="UniProtKB-UniRule"/>
</dbReference>
<dbReference type="Proteomes" id="UP000182836">
    <property type="component" value="Unassembled WGS sequence"/>
</dbReference>
<dbReference type="NCBIfam" id="TIGR00693">
    <property type="entry name" value="thiE"/>
    <property type="match status" value="1"/>
</dbReference>
<dbReference type="UniPathway" id="UPA00060">
    <property type="reaction ID" value="UER00141"/>
</dbReference>
<dbReference type="EMBL" id="LGUG01000004">
    <property type="protein sequence ID" value="KON96213.1"/>
    <property type="molecule type" value="Genomic_DNA"/>
</dbReference>
<evidence type="ECO:0000256" key="5">
    <source>
        <dbReference type="ARBA" id="ARBA00022977"/>
    </source>
</evidence>
<keyword evidence="15" id="KW-1185">Reference proteome</keyword>
<evidence type="ECO:0000313" key="14">
    <source>
        <dbReference type="EMBL" id="SDI75630.1"/>
    </source>
</evidence>
<keyword evidence="3 9" id="KW-0479">Metal-binding</keyword>
<feature type="binding site" evidence="9">
    <location>
        <position position="170"/>
    </location>
    <ligand>
        <name>2-[(2R,5Z)-2-carboxy-4-methylthiazol-5(2H)-ylidene]ethyl phosphate</name>
        <dbReference type="ChEBI" id="CHEBI:62899"/>
    </ligand>
</feature>
<feature type="binding site" evidence="9">
    <location>
        <begin position="42"/>
        <end position="46"/>
    </location>
    <ligand>
        <name>4-amino-2-methyl-5-(diphosphooxymethyl)pyrimidine</name>
        <dbReference type="ChEBI" id="CHEBI:57841"/>
    </ligand>
</feature>
<comment type="pathway">
    <text evidence="1 9 11">Cofactor biosynthesis; thiamine diphosphate biosynthesis; thiamine phosphate from 4-amino-2-methyl-5-diphosphomethylpyrimidine and 4-methyl-5-(2-phosphoethyl)-thiazole: step 1/1.</text>
</comment>
<feature type="binding site" evidence="9">
    <location>
        <begin position="190"/>
        <end position="191"/>
    </location>
    <ligand>
        <name>2-[(2R,5Z)-2-carboxy-4-methylthiazol-5(2H)-ylidene]ethyl phosphate</name>
        <dbReference type="ChEBI" id="CHEBI:62899"/>
    </ligand>
</feature>